<evidence type="ECO:0000256" key="2">
    <source>
        <dbReference type="ARBA" id="ARBA00022737"/>
    </source>
</evidence>
<comment type="caution">
    <text evidence="4">The sequence shown here is derived from an EMBL/GenBank/DDBJ whole genome shotgun (WGS) entry which is preliminary data.</text>
</comment>
<dbReference type="SMART" id="SM00612">
    <property type="entry name" value="Kelch"/>
    <property type="match status" value="3"/>
</dbReference>
<dbReference type="InterPro" id="IPR011043">
    <property type="entry name" value="Gal_Oxase/kelch_b-propeller"/>
</dbReference>
<reference evidence="4 5" key="1">
    <citation type="submission" date="2024-03" db="EMBL/GenBank/DDBJ databases">
        <title>The Acrasis kona genome and developmental transcriptomes reveal deep origins of eukaryotic multicellular pathways.</title>
        <authorList>
            <person name="Sheikh S."/>
            <person name="Fu C.-J."/>
            <person name="Brown M.W."/>
            <person name="Baldauf S.L."/>
        </authorList>
    </citation>
    <scope>NUCLEOTIDE SEQUENCE [LARGE SCALE GENOMIC DNA]</scope>
    <source>
        <strain evidence="4 5">ATCC MYA-3509</strain>
    </source>
</reference>
<dbReference type="InterPro" id="IPR051568">
    <property type="entry name" value="LZTR1/Attractin"/>
</dbReference>
<dbReference type="Pfam" id="PF24681">
    <property type="entry name" value="Kelch_KLHDC2_KLHL20_DRC7"/>
    <property type="match status" value="1"/>
</dbReference>
<keyword evidence="5" id="KW-1185">Reference proteome</keyword>
<proteinExistence type="predicted"/>
<organism evidence="4 5">
    <name type="scientific">Acrasis kona</name>
    <dbReference type="NCBI Taxonomy" id="1008807"/>
    <lineage>
        <taxon>Eukaryota</taxon>
        <taxon>Discoba</taxon>
        <taxon>Heterolobosea</taxon>
        <taxon>Tetramitia</taxon>
        <taxon>Eutetramitia</taxon>
        <taxon>Acrasidae</taxon>
        <taxon>Acrasis</taxon>
    </lineage>
</organism>
<sequence length="449" mass="50140">MRIDERKQGGEQPGPIVYHCCETVDNKMYILLGMNERGKNSTQVRVFDMITGKWKHIYPMGKPPSPRCLACSCTVGTKIYIFGGYQVHSNSPHTVFNGMFVFDTETQQWDHLEASGLSPDPRAAASMIEFEGKLYIFGGSQGKQVFFGDLYSFSLETRQWTAVETFGELRPQRLCCHTSRRMGNDMYVFGGLTSNEQYENQKPNNTLWALNLNTKRWREVQSKGSLPAPRCNHAMIAMEPSLIVAGGGDLMTKSDYDHHVYLFNTETEKWIKLTGFFGNNLPKCVGLSVAYNPKDRELLLFGGKNSTGELLDGLFSMPIHNDKNITSNVNELGATPVFAGKPSMMRGMSVKNVKVNPFKLVRSNSAEFHNNLQVRVHTPVSPGANDAEQQQQQQEPVEVGDAIPNRTQYAELISLSPSGFAPPRQSRRSLDVGPSSPKNAQKGAFFAYL</sequence>
<dbReference type="Pfam" id="PF01344">
    <property type="entry name" value="Kelch_1"/>
    <property type="match status" value="1"/>
</dbReference>
<gene>
    <name evidence="4" type="ORF">AKO1_011531</name>
</gene>
<evidence type="ECO:0000313" key="5">
    <source>
        <dbReference type="Proteomes" id="UP001431209"/>
    </source>
</evidence>
<protein>
    <submittedName>
        <fullName evidence="4">GalOx Ketch</fullName>
    </submittedName>
</protein>
<dbReference type="PANTHER" id="PTHR46376:SF1">
    <property type="entry name" value="LEUCINE-ZIPPER-LIKE TRANSCRIPTIONAL REGULATOR 1"/>
    <property type="match status" value="1"/>
</dbReference>
<evidence type="ECO:0000256" key="1">
    <source>
        <dbReference type="ARBA" id="ARBA00022441"/>
    </source>
</evidence>
<accession>A0AAW2Z3K5</accession>
<dbReference type="EMBL" id="JAOPGA020000946">
    <property type="protein sequence ID" value="KAL0483217.1"/>
    <property type="molecule type" value="Genomic_DNA"/>
</dbReference>
<evidence type="ECO:0000256" key="3">
    <source>
        <dbReference type="SAM" id="MobiDB-lite"/>
    </source>
</evidence>
<evidence type="ECO:0000313" key="4">
    <source>
        <dbReference type="EMBL" id="KAL0483217.1"/>
    </source>
</evidence>
<dbReference type="Proteomes" id="UP001431209">
    <property type="component" value="Unassembled WGS sequence"/>
</dbReference>
<keyword evidence="2" id="KW-0677">Repeat</keyword>
<dbReference type="InterPro" id="IPR015915">
    <property type="entry name" value="Kelch-typ_b-propeller"/>
</dbReference>
<feature type="region of interest" description="Disordered" evidence="3">
    <location>
        <begin position="416"/>
        <end position="442"/>
    </location>
</feature>
<dbReference type="InterPro" id="IPR006652">
    <property type="entry name" value="Kelch_1"/>
</dbReference>
<dbReference type="Gene3D" id="2.120.10.80">
    <property type="entry name" value="Kelch-type beta propeller"/>
    <property type="match status" value="2"/>
</dbReference>
<dbReference type="PANTHER" id="PTHR46376">
    <property type="entry name" value="LEUCINE-ZIPPER-LIKE TRANSCRIPTIONAL REGULATOR 1"/>
    <property type="match status" value="1"/>
</dbReference>
<dbReference type="AlphaFoldDB" id="A0AAW2Z3K5"/>
<dbReference type="GO" id="GO:0005794">
    <property type="term" value="C:Golgi apparatus"/>
    <property type="evidence" value="ECO:0007669"/>
    <property type="project" value="TreeGrafter"/>
</dbReference>
<keyword evidence="1" id="KW-0880">Kelch repeat</keyword>
<feature type="region of interest" description="Disordered" evidence="3">
    <location>
        <begin position="378"/>
        <end position="397"/>
    </location>
</feature>
<dbReference type="SUPFAM" id="SSF50965">
    <property type="entry name" value="Galactose oxidase, central domain"/>
    <property type="match status" value="1"/>
</dbReference>
<name>A0AAW2Z3K5_9EUKA</name>